<name>J3PHY8_GAET3</name>
<reference evidence="2" key="4">
    <citation type="journal article" date="2015" name="G3 (Bethesda)">
        <title>Genome sequences of three phytopathogenic species of the Magnaporthaceae family of fungi.</title>
        <authorList>
            <person name="Okagaki L.H."/>
            <person name="Nunes C.C."/>
            <person name="Sailsbery J."/>
            <person name="Clay B."/>
            <person name="Brown D."/>
            <person name="John T."/>
            <person name="Oh Y."/>
            <person name="Young N."/>
            <person name="Fitzgerald M."/>
            <person name="Haas B.J."/>
            <person name="Zeng Q."/>
            <person name="Young S."/>
            <person name="Adiconis X."/>
            <person name="Fan L."/>
            <person name="Levin J.Z."/>
            <person name="Mitchell T.K."/>
            <person name="Okubara P.A."/>
            <person name="Farman M.L."/>
            <person name="Kohn L.M."/>
            <person name="Birren B."/>
            <person name="Ma L.-J."/>
            <person name="Dean R.A."/>
        </authorList>
    </citation>
    <scope>NUCLEOTIDE SEQUENCE</scope>
    <source>
        <strain evidence="2">R3-111a-1</strain>
    </source>
</reference>
<evidence type="ECO:0000313" key="2">
    <source>
        <dbReference type="EnsemblFungi" id="EJT69500"/>
    </source>
</evidence>
<dbReference type="EnsemblFungi" id="EJT69500">
    <property type="protein sequence ID" value="EJT69500"/>
    <property type="gene ID" value="GGTG_13119"/>
</dbReference>
<dbReference type="AlphaFoldDB" id="J3PHY8"/>
<proteinExistence type="predicted"/>
<dbReference type="GeneID" id="20353577"/>
<dbReference type="Proteomes" id="UP000006039">
    <property type="component" value="Unassembled WGS sequence"/>
</dbReference>
<accession>J3PHY8</accession>
<reference evidence="1" key="2">
    <citation type="submission" date="2010-07" db="EMBL/GenBank/DDBJ databases">
        <authorList>
            <consortium name="The Broad Institute Genome Sequencing Platform"/>
            <consortium name="Broad Institute Genome Sequencing Center for Infectious Disease"/>
            <person name="Ma L.-J."/>
            <person name="Dead R."/>
            <person name="Young S."/>
            <person name="Zeng Q."/>
            <person name="Koehrsen M."/>
            <person name="Alvarado L."/>
            <person name="Berlin A."/>
            <person name="Chapman S.B."/>
            <person name="Chen Z."/>
            <person name="Freedman E."/>
            <person name="Gellesch M."/>
            <person name="Goldberg J."/>
            <person name="Griggs A."/>
            <person name="Gujja S."/>
            <person name="Heilman E.R."/>
            <person name="Heiman D."/>
            <person name="Hepburn T."/>
            <person name="Howarth C."/>
            <person name="Jen D."/>
            <person name="Larson L."/>
            <person name="Mehta T."/>
            <person name="Neiman D."/>
            <person name="Pearson M."/>
            <person name="Roberts A."/>
            <person name="Saif S."/>
            <person name="Shea T."/>
            <person name="Shenoy N."/>
            <person name="Sisk P."/>
            <person name="Stolte C."/>
            <person name="Sykes S."/>
            <person name="Walk T."/>
            <person name="White J."/>
            <person name="Yandava C."/>
            <person name="Haas B."/>
            <person name="Nusbaum C."/>
            <person name="Birren B."/>
        </authorList>
    </citation>
    <scope>NUCLEOTIDE SEQUENCE</scope>
    <source>
        <strain evidence="1">R3-111a-1</strain>
    </source>
</reference>
<reference evidence="1" key="3">
    <citation type="submission" date="2010-09" db="EMBL/GenBank/DDBJ databases">
        <title>Annotation of Gaeumannomyces graminis var. tritici R3-111a-1.</title>
        <authorList>
            <consortium name="The Broad Institute Genome Sequencing Platform"/>
            <person name="Ma L.-J."/>
            <person name="Dead R."/>
            <person name="Young S.K."/>
            <person name="Zeng Q."/>
            <person name="Gargeya S."/>
            <person name="Fitzgerald M."/>
            <person name="Haas B."/>
            <person name="Abouelleil A."/>
            <person name="Alvarado L."/>
            <person name="Arachchi H.M."/>
            <person name="Berlin A."/>
            <person name="Brown A."/>
            <person name="Chapman S.B."/>
            <person name="Chen Z."/>
            <person name="Dunbar C."/>
            <person name="Freedman E."/>
            <person name="Gearin G."/>
            <person name="Gellesch M."/>
            <person name="Goldberg J."/>
            <person name="Griggs A."/>
            <person name="Gujja S."/>
            <person name="Heiman D."/>
            <person name="Howarth C."/>
            <person name="Larson L."/>
            <person name="Lui A."/>
            <person name="MacDonald P.J.P."/>
            <person name="Mehta T."/>
            <person name="Montmayeur A."/>
            <person name="Murphy C."/>
            <person name="Neiman D."/>
            <person name="Pearson M."/>
            <person name="Priest M."/>
            <person name="Roberts A."/>
            <person name="Saif S."/>
            <person name="Shea T."/>
            <person name="Shenoy N."/>
            <person name="Sisk P."/>
            <person name="Stolte C."/>
            <person name="Sykes S."/>
            <person name="Yandava C."/>
            <person name="Wortman J."/>
            <person name="Nusbaum C."/>
            <person name="Birren B."/>
        </authorList>
    </citation>
    <scope>NUCLEOTIDE SEQUENCE</scope>
    <source>
        <strain evidence="1">R3-111a-1</strain>
    </source>
</reference>
<sequence>MLRSLEPTFTSAPYFTTKFIGFDVTIPHPITPAWTPDSSGPAPWDNIPDLRYWVEVESGMRGAVVVNHMLAALESRGGREREMGHHAYELYHAFCPIFPFGGQVAP</sequence>
<dbReference type="OrthoDB" id="514070at2759"/>
<evidence type="ECO:0000313" key="3">
    <source>
        <dbReference type="Proteomes" id="UP000006039"/>
    </source>
</evidence>
<gene>
    <name evidence="2" type="primary">20353577</name>
    <name evidence="1" type="ORF">GGTG_13119</name>
</gene>
<dbReference type="VEuPathDB" id="FungiDB:GGTG_13119"/>
<dbReference type="HOGENOM" id="CLU_2223454_0_0_1"/>
<evidence type="ECO:0000313" key="1">
    <source>
        <dbReference type="EMBL" id="EJT69500.1"/>
    </source>
</evidence>
<organism evidence="1">
    <name type="scientific">Gaeumannomyces tritici (strain R3-111a-1)</name>
    <name type="common">Wheat and barley take-all root rot fungus</name>
    <name type="synonym">Gaeumannomyces graminis var. tritici</name>
    <dbReference type="NCBI Taxonomy" id="644352"/>
    <lineage>
        <taxon>Eukaryota</taxon>
        <taxon>Fungi</taxon>
        <taxon>Dikarya</taxon>
        <taxon>Ascomycota</taxon>
        <taxon>Pezizomycotina</taxon>
        <taxon>Sordariomycetes</taxon>
        <taxon>Sordariomycetidae</taxon>
        <taxon>Magnaporthales</taxon>
        <taxon>Magnaporthaceae</taxon>
        <taxon>Gaeumannomyces</taxon>
    </lineage>
</organism>
<reference evidence="2" key="5">
    <citation type="submission" date="2018-04" db="UniProtKB">
        <authorList>
            <consortium name="EnsemblFungi"/>
        </authorList>
    </citation>
    <scope>IDENTIFICATION</scope>
    <source>
        <strain evidence="2">R3-111a-1</strain>
    </source>
</reference>
<keyword evidence="3" id="KW-1185">Reference proteome</keyword>
<dbReference type="RefSeq" id="XP_009229285.1">
    <property type="nucleotide sequence ID" value="XM_009231021.1"/>
</dbReference>
<dbReference type="EMBL" id="GL385404">
    <property type="protein sequence ID" value="EJT69500.1"/>
    <property type="molecule type" value="Genomic_DNA"/>
</dbReference>
<reference evidence="3" key="1">
    <citation type="submission" date="2010-07" db="EMBL/GenBank/DDBJ databases">
        <title>The genome sequence of Gaeumannomyces graminis var. tritici strain R3-111a-1.</title>
        <authorList>
            <consortium name="The Broad Institute Genome Sequencing Platform"/>
            <person name="Ma L.-J."/>
            <person name="Dead R."/>
            <person name="Young S."/>
            <person name="Zeng Q."/>
            <person name="Koehrsen M."/>
            <person name="Alvarado L."/>
            <person name="Berlin A."/>
            <person name="Chapman S.B."/>
            <person name="Chen Z."/>
            <person name="Freedman E."/>
            <person name="Gellesch M."/>
            <person name="Goldberg J."/>
            <person name="Griggs A."/>
            <person name="Gujja S."/>
            <person name="Heilman E.R."/>
            <person name="Heiman D."/>
            <person name="Hepburn T."/>
            <person name="Howarth C."/>
            <person name="Jen D."/>
            <person name="Larson L."/>
            <person name="Mehta T."/>
            <person name="Neiman D."/>
            <person name="Pearson M."/>
            <person name="Roberts A."/>
            <person name="Saif S."/>
            <person name="Shea T."/>
            <person name="Shenoy N."/>
            <person name="Sisk P."/>
            <person name="Stolte C."/>
            <person name="Sykes S."/>
            <person name="Walk T."/>
            <person name="White J."/>
            <person name="Yandava C."/>
            <person name="Haas B."/>
            <person name="Nusbaum C."/>
            <person name="Birren B."/>
        </authorList>
    </citation>
    <scope>NUCLEOTIDE SEQUENCE [LARGE SCALE GENOMIC DNA]</scope>
    <source>
        <strain evidence="3">R3-111a-1</strain>
    </source>
</reference>
<protein>
    <submittedName>
        <fullName evidence="1 2">Uncharacterized protein</fullName>
    </submittedName>
</protein>